<evidence type="ECO:0000256" key="5">
    <source>
        <dbReference type="SAM" id="SignalP"/>
    </source>
</evidence>
<keyword evidence="3" id="KW-0256">Endoplasmic reticulum</keyword>
<protein>
    <submittedName>
        <fullName evidence="7">DnaJ sub C member 3</fullName>
    </submittedName>
</protein>
<dbReference type="InterPro" id="IPR036869">
    <property type="entry name" value="J_dom_sf"/>
</dbReference>
<dbReference type="PROSITE" id="PS50293">
    <property type="entry name" value="TPR_REGION"/>
    <property type="match status" value="1"/>
</dbReference>
<evidence type="ECO:0000313" key="7">
    <source>
        <dbReference type="EMBL" id="KAJ3033503.1"/>
    </source>
</evidence>
<feature type="repeat" description="TPR" evidence="4">
    <location>
        <begin position="67"/>
        <end position="100"/>
    </location>
</feature>
<comment type="subcellular location">
    <subcellularLocation>
        <location evidence="1">Endoplasmic reticulum</location>
    </subcellularLocation>
</comment>
<dbReference type="Gene3D" id="1.10.287.110">
    <property type="entry name" value="DnaJ domain"/>
    <property type="match status" value="1"/>
</dbReference>
<evidence type="ECO:0000256" key="3">
    <source>
        <dbReference type="ARBA" id="ARBA00022824"/>
    </source>
</evidence>
<dbReference type="SUPFAM" id="SSF46565">
    <property type="entry name" value="Chaperone J-domain"/>
    <property type="match status" value="1"/>
</dbReference>
<dbReference type="AlphaFoldDB" id="A0AAD5S0Q7"/>
<keyword evidence="8" id="KW-1185">Reference proteome</keyword>
<feature type="signal peptide" evidence="5">
    <location>
        <begin position="1"/>
        <end position="25"/>
    </location>
</feature>
<keyword evidence="4" id="KW-0802">TPR repeat</keyword>
<sequence length="458" mass="51554">MRFANLLPLAAIALEALVGIPTVYADAAAGKTTQQYLEEAKAHLAAGRHNAALDAFDAAISTDEANYNTYFRRGTVHLSLGRTEYALRDFSKVLEIRPDHSQALLQRSKILLKECELDEAVEGLTKYTKAHPSDADAQQMLTDATLTKSSILKAESLISSKSWSSAIETLTHAIQTCPSSPHLRLLRGRAYLHNNEKEMGIADLTRVTRLSTSLSYNVELSQLHLSLGEIGTALGSLKECLRSDPEHKECKREYRKVKKIEKNFKEVEDLVAKGKWRQVMPKLEGENGLLAIAEQIDAISLNKQVWGWACRASGQTKKHAAAANWCGKVLEIDGEDFEALYWRGESKMATEDWQGAMADFQKAHQINQHDQRVIDSFQRAQLRHKQASQKDYYKVLGVARDATTRDIRKAYRKLSKEWHPDSAKPGKEKEELEAKMREINEAYEVLSDEGTFVCRLRV</sequence>
<gene>
    <name evidence="7" type="primary">DNAJC3</name>
    <name evidence="7" type="ORF">HK097_004819</name>
</gene>
<dbReference type="SMART" id="SM00271">
    <property type="entry name" value="DnaJ"/>
    <property type="match status" value="1"/>
</dbReference>
<dbReference type="Pfam" id="PF00226">
    <property type="entry name" value="DnaJ"/>
    <property type="match status" value="1"/>
</dbReference>
<dbReference type="GO" id="GO:0051087">
    <property type="term" value="F:protein-folding chaperone binding"/>
    <property type="evidence" value="ECO:0007669"/>
    <property type="project" value="TreeGrafter"/>
</dbReference>
<dbReference type="SMART" id="SM00028">
    <property type="entry name" value="TPR"/>
    <property type="match status" value="6"/>
</dbReference>
<dbReference type="GO" id="GO:0005783">
    <property type="term" value="C:endoplasmic reticulum"/>
    <property type="evidence" value="ECO:0007669"/>
    <property type="project" value="UniProtKB-SubCell"/>
</dbReference>
<dbReference type="PRINTS" id="PR00625">
    <property type="entry name" value="JDOMAIN"/>
</dbReference>
<dbReference type="PANTHER" id="PTHR44140">
    <property type="entry name" value="LD25575P"/>
    <property type="match status" value="1"/>
</dbReference>
<dbReference type="GO" id="GO:0051787">
    <property type="term" value="F:misfolded protein binding"/>
    <property type="evidence" value="ECO:0007669"/>
    <property type="project" value="TreeGrafter"/>
</dbReference>
<dbReference type="InterPro" id="IPR019734">
    <property type="entry name" value="TPR_rpt"/>
</dbReference>
<name>A0AAD5S0Q7_9FUNG</name>
<dbReference type="InterPro" id="IPR001623">
    <property type="entry name" value="DnaJ_domain"/>
</dbReference>
<dbReference type="Pfam" id="PF14559">
    <property type="entry name" value="TPR_19"/>
    <property type="match status" value="1"/>
</dbReference>
<feature type="chain" id="PRO_5042236118" evidence="5">
    <location>
        <begin position="26"/>
        <end position="458"/>
    </location>
</feature>
<dbReference type="SUPFAM" id="SSF48452">
    <property type="entry name" value="TPR-like"/>
    <property type="match status" value="2"/>
</dbReference>
<evidence type="ECO:0000259" key="6">
    <source>
        <dbReference type="PROSITE" id="PS50076"/>
    </source>
</evidence>
<organism evidence="7 8">
    <name type="scientific">Rhizophlyctis rosea</name>
    <dbReference type="NCBI Taxonomy" id="64517"/>
    <lineage>
        <taxon>Eukaryota</taxon>
        <taxon>Fungi</taxon>
        <taxon>Fungi incertae sedis</taxon>
        <taxon>Chytridiomycota</taxon>
        <taxon>Chytridiomycota incertae sedis</taxon>
        <taxon>Chytridiomycetes</taxon>
        <taxon>Rhizophlyctidales</taxon>
        <taxon>Rhizophlyctidaceae</taxon>
        <taxon>Rhizophlyctis</taxon>
    </lineage>
</organism>
<dbReference type="PROSITE" id="PS50076">
    <property type="entry name" value="DNAJ_2"/>
    <property type="match status" value="1"/>
</dbReference>
<proteinExistence type="predicted"/>
<dbReference type="CDD" id="cd06257">
    <property type="entry name" value="DnaJ"/>
    <property type="match status" value="1"/>
</dbReference>
<dbReference type="Gene3D" id="1.25.40.10">
    <property type="entry name" value="Tetratricopeptide repeat domain"/>
    <property type="match status" value="1"/>
</dbReference>
<dbReference type="Proteomes" id="UP001212841">
    <property type="component" value="Unassembled WGS sequence"/>
</dbReference>
<dbReference type="GO" id="GO:0034975">
    <property type="term" value="P:protein folding in endoplasmic reticulum"/>
    <property type="evidence" value="ECO:0007669"/>
    <property type="project" value="TreeGrafter"/>
</dbReference>
<dbReference type="InterPro" id="IPR051727">
    <property type="entry name" value="DnaJ_C3_Co-chaperones"/>
</dbReference>
<dbReference type="InterPro" id="IPR011990">
    <property type="entry name" value="TPR-like_helical_dom_sf"/>
</dbReference>
<dbReference type="EMBL" id="JADGJD010002279">
    <property type="protein sequence ID" value="KAJ3033503.1"/>
    <property type="molecule type" value="Genomic_DNA"/>
</dbReference>
<reference evidence="7" key="1">
    <citation type="submission" date="2020-05" db="EMBL/GenBank/DDBJ databases">
        <title>Phylogenomic resolution of chytrid fungi.</title>
        <authorList>
            <person name="Stajich J.E."/>
            <person name="Amses K."/>
            <person name="Simmons R."/>
            <person name="Seto K."/>
            <person name="Myers J."/>
            <person name="Bonds A."/>
            <person name="Quandt C.A."/>
            <person name="Barry K."/>
            <person name="Liu P."/>
            <person name="Grigoriev I."/>
            <person name="Longcore J.E."/>
            <person name="James T.Y."/>
        </authorList>
    </citation>
    <scope>NUCLEOTIDE SEQUENCE</scope>
    <source>
        <strain evidence="7">JEL0318</strain>
    </source>
</reference>
<feature type="domain" description="J" evidence="6">
    <location>
        <begin position="391"/>
        <end position="458"/>
    </location>
</feature>
<dbReference type="PANTHER" id="PTHR44140:SF2">
    <property type="entry name" value="LD25575P"/>
    <property type="match status" value="1"/>
</dbReference>
<evidence type="ECO:0000256" key="2">
    <source>
        <dbReference type="ARBA" id="ARBA00022729"/>
    </source>
</evidence>
<evidence type="ECO:0000256" key="1">
    <source>
        <dbReference type="ARBA" id="ARBA00004240"/>
    </source>
</evidence>
<evidence type="ECO:0000256" key="4">
    <source>
        <dbReference type="PROSITE-ProRule" id="PRU00339"/>
    </source>
</evidence>
<dbReference type="PROSITE" id="PS50005">
    <property type="entry name" value="TPR"/>
    <property type="match status" value="2"/>
</dbReference>
<comment type="caution">
    <text evidence="7">The sequence shown here is derived from an EMBL/GenBank/DDBJ whole genome shotgun (WGS) entry which is preliminary data.</text>
</comment>
<keyword evidence="2 5" id="KW-0732">Signal</keyword>
<accession>A0AAD5S0Q7</accession>
<feature type="repeat" description="TPR" evidence="4">
    <location>
        <begin position="33"/>
        <end position="66"/>
    </location>
</feature>
<evidence type="ECO:0000313" key="8">
    <source>
        <dbReference type="Proteomes" id="UP001212841"/>
    </source>
</evidence>